<dbReference type="Proteomes" id="UP001169242">
    <property type="component" value="Unassembled WGS sequence"/>
</dbReference>
<accession>A0AA42DKC3</accession>
<evidence type="ECO:0000313" key="2">
    <source>
        <dbReference type="Proteomes" id="UP001169242"/>
    </source>
</evidence>
<dbReference type="EMBL" id="JAQIFT010000014">
    <property type="protein sequence ID" value="MDA3730481.1"/>
    <property type="molecule type" value="Genomic_DNA"/>
</dbReference>
<protein>
    <submittedName>
        <fullName evidence="1">Uncharacterized protein</fullName>
    </submittedName>
</protein>
<dbReference type="AlphaFoldDB" id="A0AA42DKC3"/>
<reference evidence="1" key="1">
    <citation type="journal article" date="2023" name="Int. J. Syst. Evol. Microbiol.">
        <title>&lt;i&gt;Holtiella tumoricola&lt;/i&gt; gen. nov. sp. nov., isolated from a human clinical sample.</title>
        <authorList>
            <person name="Allen-Vercoe E."/>
            <person name="Daigneault M.C."/>
            <person name="Vancuren S.J."/>
            <person name="Cochrane K."/>
            <person name="O'Neal L.L."/>
            <person name="Sankaranarayanan K."/>
            <person name="Lawson P.A."/>
        </authorList>
    </citation>
    <scope>NUCLEOTIDE SEQUENCE</scope>
    <source>
        <strain evidence="1">CC70A</strain>
    </source>
</reference>
<evidence type="ECO:0000313" key="1">
    <source>
        <dbReference type="EMBL" id="MDA3730481.1"/>
    </source>
</evidence>
<proteinExistence type="predicted"/>
<dbReference type="RefSeq" id="WP_271011107.1">
    <property type="nucleotide sequence ID" value="NZ_JAQIFT010000014.1"/>
</dbReference>
<gene>
    <name evidence="1" type="ORF">PBV87_03035</name>
</gene>
<name>A0AA42DKC3_9FIRM</name>
<sequence length="123" mass="14337">MSLKKQLIKNYLKMQLVSSDPGILKIKVNNLPKLNEDYLQFAPYIYEFLKLKQGINEIQPDFTSGVVTIYYDSFMQPQEIITWINTVIDVAIDQMDYIAANWEINQAEVINTLKKILIGKMFQ</sequence>
<keyword evidence="2" id="KW-1185">Reference proteome</keyword>
<organism evidence="1 2">
    <name type="scientific">Holtiella tumoricola</name>
    <dbReference type="NCBI Taxonomy" id="3018743"/>
    <lineage>
        <taxon>Bacteria</taxon>
        <taxon>Bacillati</taxon>
        <taxon>Bacillota</taxon>
        <taxon>Clostridia</taxon>
        <taxon>Lachnospirales</taxon>
        <taxon>Cellulosilyticaceae</taxon>
        <taxon>Holtiella</taxon>
    </lineage>
</organism>
<comment type="caution">
    <text evidence="1">The sequence shown here is derived from an EMBL/GenBank/DDBJ whole genome shotgun (WGS) entry which is preliminary data.</text>
</comment>